<keyword evidence="2" id="KW-0548">Nucleotidyltransferase</keyword>
<proteinExistence type="predicted"/>
<evidence type="ECO:0000313" key="2">
    <source>
        <dbReference type="EMBL" id="GIY60400.1"/>
    </source>
</evidence>
<dbReference type="PANTHER" id="PTHR47331">
    <property type="entry name" value="PHD-TYPE DOMAIN-CONTAINING PROTEIN"/>
    <property type="match status" value="1"/>
</dbReference>
<protein>
    <submittedName>
        <fullName evidence="2">Reverse transcriptase</fullName>
    </submittedName>
</protein>
<dbReference type="Proteomes" id="UP001054837">
    <property type="component" value="Unassembled WGS sequence"/>
</dbReference>
<evidence type="ECO:0000259" key="1">
    <source>
        <dbReference type="Pfam" id="PF17921"/>
    </source>
</evidence>
<dbReference type="GO" id="GO:0003964">
    <property type="term" value="F:RNA-directed DNA polymerase activity"/>
    <property type="evidence" value="ECO:0007669"/>
    <property type="project" value="UniProtKB-KW"/>
</dbReference>
<dbReference type="Gene3D" id="3.30.420.10">
    <property type="entry name" value="Ribonuclease H-like superfamily/Ribonuclease H"/>
    <property type="match status" value="1"/>
</dbReference>
<dbReference type="InterPro" id="IPR008042">
    <property type="entry name" value="Retrotrans_Pao"/>
</dbReference>
<dbReference type="AlphaFoldDB" id="A0AAV4UR98"/>
<comment type="caution">
    <text evidence="2">The sequence shown here is derived from an EMBL/GenBank/DDBJ whole genome shotgun (WGS) entry which is preliminary data.</text>
</comment>
<dbReference type="EMBL" id="BPLQ01011794">
    <property type="protein sequence ID" value="GIY60400.1"/>
    <property type="molecule type" value="Genomic_DNA"/>
</dbReference>
<dbReference type="SUPFAM" id="SSF53098">
    <property type="entry name" value="Ribonuclease H-like"/>
    <property type="match status" value="1"/>
</dbReference>
<keyword evidence="2" id="KW-0808">Transferase</keyword>
<dbReference type="Gene3D" id="1.10.340.70">
    <property type="match status" value="1"/>
</dbReference>
<dbReference type="GO" id="GO:0003676">
    <property type="term" value="F:nucleic acid binding"/>
    <property type="evidence" value="ECO:0007669"/>
    <property type="project" value="InterPro"/>
</dbReference>
<dbReference type="InterPro" id="IPR012337">
    <property type="entry name" value="RNaseH-like_sf"/>
</dbReference>
<keyword evidence="3" id="KW-1185">Reference proteome</keyword>
<keyword evidence="2" id="KW-0695">RNA-directed DNA polymerase</keyword>
<dbReference type="Pfam" id="PF17921">
    <property type="entry name" value="Integrase_H2C2"/>
    <property type="match status" value="1"/>
</dbReference>
<organism evidence="2 3">
    <name type="scientific">Caerostris darwini</name>
    <dbReference type="NCBI Taxonomy" id="1538125"/>
    <lineage>
        <taxon>Eukaryota</taxon>
        <taxon>Metazoa</taxon>
        <taxon>Ecdysozoa</taxon>
        <taxon>Arthropoda</taxon>
        <taxon>Chelicerata</taxon>
        <taxon>Arachnida</taxon>
        <taxon>Araneae</taxon>
        <taxon>Araneomorphae</taxon>
        <taxon>Entelegynae</taxon>
        <taxon>Araneoidea</taxon>
        <taxon>Araneidae</taxon>
        <taxon>Caerostris</taxon>
    </lineage>
</organism>
<dbReference type="PANTHER" id="PTHR47331:SF2">
    <property type="match status" value="1"/>
</dbReference>
<dbReference type="InterPro" id="IPR041588">
    <property type="entry name" value="Integrase_H2C2"/>
</dbReference>
<dbReference type="InterPro" id="IPR036397">
    <property type="entry name" value="RNaseH_sf"/>
</dbReference>
<feature type="domain" description="Integrase zinc-binding" evidence="1">
    <location>
        <begin position="341"/>
        <end position="393"/>
    </location>
</feature>
<evidence type="ECO:0000313" key="3">
    <source>
        <dbReference type="Proteomes" id="UP001054837"/>
    </source>
</evidence>
<sequence>MVPCTRTTCVIGAYDVESAFNLSSDAVSILSDASFNLRKLHTNSKQLHDLWIQNGLCEENSFEKDNKLKVLGLVWNLEEDMLRVDVTSLLESFKFLENTKRSVLSTAAKVFYPVGFLSPFVVRIKRLMQEIWERGLDWDWKIPEDLESKWKKWCAEIEVLAYGAVAYLRYVNLRGEVGTSFVMSKSRISPLKKLSLLRLELMGAPIAARLWKYLSKVFCGLVDGTEIILDENEFSNLGKLLRVTAWMKRFVAKLKKKTCESGTLSAAAIKEAEEYRVKRVQLENYCSDIQILKKNKPVPPHSKIYSLVPYVDDRGILRVKGRLEQAELFHNEKHPAILPKSKFTDLIIMSEHIKSFHSGVVSTLSRVRNNFWIPRGRQVVKKDISECLICKKYALKPAKQLTGQLPRDRVVGSPPFAVVGIDFTGAITIKAGDQSCKKVCIALFTCAVTRAVHVEVVSDMSVKSFIFALRRYLSRRGGRKVIYSDNAKSFRCACEMIKGFKKIIVDPSVQEFISSKGVTWKFIPERAHGGVVYNMLIMCKFNVQLCVHFNKSTGGEYVGKR</sequence>
<accession>A0AAV4UR98</accession>
<gene>
    <name evidence="2" type="primary">AVEN_270609_1</name>
    <name evidence="2" type="ORF">CDAR_543431</name>
</gene>
<reference evidence="2 3" key="1">
    <citation type="submission" date="2021-06" db="EMBL/GenBank/DDBJ databases">
        <title>Caerostris darwini draft genome.</title>
        <authorList>
            <person name="Kono N."/>
            <person name="Arakawa K."/>
        </authorList>
    </citation>
    <scope>NUCLEOTIDE SEQUENCE [LARGE SCALE GENOMIC DNA]</scope>
</reference>
<name>A0AAV4UR98_9ARAC</name>
<dbReference type="Pfam" id="PF05380">
    <property type="entry name" value="Peptidase_A17"/>
    <property type="match status" value="2"/>
</dbReference>